<dbReference type="InterPro" id="IPR001783">
    <property type="entry name" value="Lumazine-bd"/>
</dbReference>
<evidence type="ECO:0000256" key="9">
    <source>
        <dbReference type="NCBIfam" id="TIGR00187"/>
    </source>
</evidence>
<dbReference type="InterPro" id="IPR023366">
    <property type="entry name" value="ATP_synth_asu-like_sf"/>
</dbReference>
<keyword evidence="8" id="KW-0677">Repeat</keyword>
<dbReference type="SUPFAM" id="SSF63380">
    <property type="entry name" value="Riboflavin synthase domain-like"/>
    <property type="match status" value="2"/>
</dbReference>
<evidence type="ECO:0000256" key="8">
    <source>
        <dbReference type="ARBA" id="ARBA00022737"/>
    </source>
</evidence>
<keyword evidence="13" id="KW-1185">Reference proteome</keyword>
<dbReference type="GO" id="GO:0009231">
    <property type="term" value="P:riboflavin biosynthetic process"/>
    <property type="evidence" value="ECO:0007669"/>
    <property type="project" value="UniProtKB-KW"/>
</dbReference>
<comment type="caution">
    <text evidence="12">The sequence shown here is derived from an EMBL/GenBank/DDBJ whole genome shotgun (WGS) entry which is preliminary data.</text>
</comment>
<dbReference type="OrthoDB" id="9788537at2"/>
<evidence type="ECO:0000256" key="4">
    <source>
        <dbReference type="ARBA" id="ARBA00012827"/>
    </source>
</evidence>
<dbReference type="Gene3D" id="2.40.30.20">
    <property type="match status" value="2"/>
</dbReference>
<reference evidence="12 13" key="1">
    <citation type="submission" date="2018-09" db="EMBL/GenBank/DDBJ databases">
        <title>Genomic Encyclopedia of Type Strains, Phase III (KMG-III): the genomes of soil and plant-associated and newly described type strains.</title>
        <authorList>
            <person name="Whitman W."/>
        </authorList>
    </citation>
    <scope>NUCLEOTIDE SEQUENCE [LARGE SCALE GENOMIC DNA]</scope>
    <source>
        <strain evidence="12 13">CECT 7938</strain>
    </source>
</reference>
<evidence type="ECO:0000313" key="12">
    <source>
        <dbReference type="EMBL" id="RKE47060.1"/>
    </source>
</evidence>
<dbReference type="RefSeq" id="WP_120260885.1">
    <property type="nucleotide sequence ID" value="NZ_RAPY01000004.1"/>
</dbReference>
<evidence type="ECO:0000259" key="11">
    <source>
        <dbReference type="PROSITE" id="PS51177"/>
    </source>
</evidence>
<organism evidence="12 13">
    <name type="scientific">Sphingobacterium detergens</name>
    <dbReference type="NCBI Taxonomy" id="1145106"/>
    <lineage>
        <taxon>Bacteria</taxon>
        <taxon>Pseudomonadati</taxon>
        <taxon>Bacteroidota</taxon>
        <taxon>Sphingobacteriia</taxon>
        <taxon>Sphingobacteriales</taxon>
        <taxon>Sphingobacteriaceae</taxon>
        <taxon>Sphingobacterium</taxon>
    </lineage>
</organism>
<comment type="function">
    <text evidence="2">Catalyzes the dismutation of two molecules of 6,7-dimethyl-8-ribityllumazine, resulting in the formation of riboflavin and 5-amino-6-(D-ribitylamino)uracil.</text>
</comment>
<evidence type="ECO:0000256" key="3">
    <source>
        <dbReference type="ARBA" id="ARBA00004887"/>
    </source>
</evidence>
<gene>
    <name evidence="12" type="ORF">DFQ12_4219</name>
</gene>
<feature type="domain" description="Lumazine-binding" evidence="11">
    <location>
        <begin position="96"/>
        <end position="192"/>
    </location>
</feature>
<evidence type="ECO:0000256" key="6">
    <source>
        <dbReference type="ARBA" id="ARBA00022619"/>
    </source>
</evidence>
<evidence type="ECO:0000256" key="10">
    <source>
        <dbReference type="PROSITE-ProRule" id="PRU00524"/>
    </source>
</evidence>
<evidence type="ECO:0000256" key="2">
    <source>
        <dbReference type="ARBA" id="ARBA00002803"/>
    </source>
</evidence>
<dbReference type="PANTHER" id="PTHR21098:SF12">
    <property type="entry name" value="RIBOFLAVIN SYNTHASE"/>
    <property type="match status" value="1"/>
</dbReference>
<keyword evidence="6" id="KW-0686">Riboflavin biosynthesis</keyword>
<evidence type="ECO:0000313" key="13">
    <source>
        <dbReference type="Proteomes" id="UP000286246"/>
    </source>
</evidence>
<dbReference type="PROSITE" id="PS51177">
    <property type="entry name" value="LUMAZINE_BIND"/>
    <property type="match status" value="2"/>
</dbReference>
<dbReference type="Pfam" id="PF00677">
    <property type="entry name" value="Lum_binding"/>
    <property type="match status" value="2"/>
</dbReference>
<feature type="repeat" description="Lumazine-binding" evidence="10">
    <location>
        <begin position="1"/>
        <end position="95"/>
    </location>
</feature>
<sequence>MFTGIIETLGKIERIEHEKSNIHFYVSSPISNEFKIDQSVSHNGVCLTVVGLDDQVHKVTAIDETLQKTNLAQLKVGDLVNIERCTLAGGRFDGHIVQGHVDQTATCIQKTDENGSFIFTFQYDPSKQNITVEKGSITVNGISLTVVDSRDDRFSVAIIPYTLEHTNLQQVEVGTTINLEFDIIGKYVTKIMAMRG</sequence>
<dbReference type="EMBL" id="RAPY01000004">
    <property type="protein sequence ID" value="RKE47060.1"/>
    <property type="molecule type" value="Genomic_DNA"/>
</dbReference>
<proteinExistence type="predicted"/>
<name>A0A420ARM1_SPHD1</name>
<dbReference type="FunFam" id="2.40.30.20:FF:000004">
    <property type="entry name" value="Riboflavin synthase, alpha subunit"/>
    <property type="match status" value="1"/>
</dbReference>
<keyword evidence="7" id="KW-0808">Transferase</keyword>
<dbReference type="InterPro" id="IPR017938">
    <property type="entry name" value="Riboflavin_synthase-like_b-brl"/>
</dbReference>
<evidence type="ECO:0000256" key="5">
    <source>
        <dbReference type="ARBA" id="ARBA00013950"/>
    </source>
</evidence>
<feature type="repeat" description="Lumazine-binding" evidence="10">
    <location>
        <begin position="96"/>
        <end position="192"/>
    </location>
</feature>
<comment type="pathway">
    <text evidence="3">Cofactor biosynthesis; riboflavin biosynthesis; riboflavin from 2-hydroxy-3-oxobutyl phosphate and 5-amino-6-(D-ribitylamino)uracil: step 2/2.</text>
</comment>
<accession>A0A420ARM1</accession>
<dbReference type="EC" id="2.5.1.9" evidence="4 9"/>
<dbReference type="PIRSF" id="PIRSF000498">
    <property type="entry name" value="Riboflavin_syn_A"/>
    <property type="match status" value="1"/>
</dbReference>
<dbReference type="AlphaFoldDB" id="A0A420ARM1"/>
<protein>
    <recommendedName>
        <fullName evidence="5 9">Riboflavin synthase</fullName>
        <ecNumber evidence="4 9">2.5.1.9</ecNumber>
    </recommendedName>
</protein>
<dbReference type="PANTHER" id="PTHR21098">
    <property type="entry name" value="RIBOFLAVIN SYNTHASE ALPHA CHAIN"/>
    <property type="match status" value="1"/>
</dbReference>
<dbReference type="NCBIfam" id="NF006767">
    <property type="entry name" value="PRK09289.1"/>
    <property type="match status" value="1"/>
</dbReference>
<evidence type="ECO:0000256" key="7">
    <source>
        <dbReference type="ARBA" id="ARBA00022679"/>
    </source>
</evidence>
<dbReference type="Proteomes" id="UP000286246">
    <property type="component" value="Unassembled WGS sequence"/>
</dbReference>
<dbReference type="CDD" id="cd00402">
    <property type="entry name" value="Riboflavin_synthase_like"/>
    <property type="match status" value="1"/>
</dbReference>
<dbReference type="InterPro" id="IPR026017">
    <property type="entry name" value="Lumazine-bd_dom"/>
</dbReference>
<feature type="domain" description="Lumazine-binding" evidence="11">
    <location>
        <begin position="1"/>
        <end position="95"/>
    </location>
</feature>
<comment type="catalytic activity">
    <reaction evidence="1">
        <text>2 6,7-dimethyl-8-(1-D-ribityl)lumazine + H(+) = 5-amino-6-(D-ribitylamino)uracil + riboflavin</text>
        <dbReference type="Rhea" id="RHEA:20772"/>
        <dbReference type="ChEBI" id="CHEBI:15378"/>
        <dbReference type="ChEBI" id="CHEBI:15934"/>
        <dbReference type="ChEBI" id="CHEBI:57986"/>
        <dbReference type="ChEBI" id="CHEBI:58201"/>
        <dbReference type="EC" id="2.5.1.9"/>
    </reaction>
</comment>
<dbReference type="GO" id="GO:0004746">
    <property type="term" value="F:riboflavin synthase activity"/>
    <property type="evidence" value="ECO:0007669"/>
    <property type="project" value="UniProtKB-UniRule"/>
</dbReference>
<dbReference type="NCBIfam" id="TIGR00187">
    <property type="entry name" value="ribE"/>
    <property type="match status" value="1"/>
</dbReference>
<evidence type="ECO:0000256" key="1">
    <source>
        <dbReference type="ARBA" id="ARBA00000968"/>
    </source>
</evidence>